<evidence type="ECO:0000313" key="3">
    <source>
        <dbReference type="Proteomes" id="UP001629156"/>
    </source>
</evidence>
<keyword evidence="1" id="KW-0812">Transmembrane</keyword>
<protein>
    <submittedName>
        <fullName evidence="2">Uncharacterized protein</fullName>
    </submittedName>
</protein>
<reference evidence="2 3" key="1">
    <citation type="submission" date="2024-06" db="EMBL/GenBank/DDBJ databases">
        <authorList>
            <person name="Kaempfer P."/>
            <person name="Viver T."/>
        </authorList>
    </citation>
    <scope>NUCLEOTIDE SEQUENCE [LARGE SCALE GENOMIC DNA]</scope>
    <source>
        <strain evidence="2 3">ST-119</strain>
    </source>
</reference>
<comment type="caution">
    <text evidence="2">The sequence shown here is derived from an EMBL/GenBank/DDBJ whole genome shotgun (WGS) entry which is preliminary data.</text>
</comment>
<evidence type="ECO:0000256" key="1">
    <source>
        <dbReference type="SAM" id="Phobius"/>
    </source>
</evidence>
<evidence type="ECO:0000313" key="2">
    <source>
        <dbReference type="EMBL" id="MFL9844797.1"/>
    </source>
</evidence>
<dbReference type="RefSeq" id="WP_408085052.1">
    <property type="nucleotide sequence ID" value="NZ_JBELPZ010000009.1"/>
</dbReference>
<keyword evidence="1" id="KW-1133">Transmembrane helix</keyword>
<sequence>MSITEKILAIVLLLFLLLLFFWAILVSLPPYKKFRRDLISGFRQARAQSIKLQSMLKNYIEENNAAGKKFTEDMTYGNYYKYLKSNYISYLSNKNYSRVKTSYNPIVQLQLYRTLKQQKSWLNDAEDKLYNTLNNPDGQISVKYH</sequence>
<dbReference type="Proteomes" id="UP001629156">
    <property type="component" value="Unassembled WGS sequence"/>
</dbReference>
<proteinExistence type="predicted"/>
<dbReference type="EMBL" id="JBELPZ010000009">
    <property type="protein sequence ID" value="MFL9844797.1"/>
    <property type="molecule type" value="Genomic_DNA"/>
</dbReference>
<feature type="transmembrane region" description="Helical" evidence="1">
    <location>
        <begin position="6"/>
        <end position="28"/>
    </location>
</feature>
<name>A0ABW8YXX7_9FLAO</name>
<keyword evidence="3" id="KW-1185">Reference proteome</keyword>
<accession>A0ABW8YXX7</accession>
<gene>
    <name evidence="2" type="ORF">ABS766_10250</name>
</gene>
<organism evidence="2 3">
    <name type="scientific">Flavobacterium rhizosphaerae</name>
    <dbReference type="NCBI Taxonomy" id="3163298"/>
    <lineage>
        <taxon>Bacteria</taxon>
        <taxon>Pseudomonadati</taxon>
        <taxon>Bacteroidota</taxon>
        <taxon>Flavobacteriia</taxon>
        <taxon>Flavobacteriales</taxon>
        <taxon>Flavobacteriaceae</taxon>
        <taxon>Flavobacterium</taxon>
    </lineage>
</organism>
<keyword evidence="1" id="KW-0472">Membrane</keyword>